<sequence>MTTITVTGNLGADAELRYTPSGSPVLNTRLGTTKRKRQGNEWIDDGPTDWYQLAIWGSMAEALAEAGVLKRGVRVTVTGELTHRPYDTPSGGRTSNDVRVHTIGWHDRRQQQTATQGEDPWATAQEPPAEVSA</sequence>
<dbReference type="Gene3D" id="2.40.50.140">
    <property type="entry name" value="Nucleic acid-binding proteins"/>
    <property type="match status" value="1"/>
</dbReference>
<evidence type="ECO:0000256" key="2">
    <source>
        <dbReference type="PIRNR" id="PIRNR002070"/>
    </source>
</evidence>
<dbReference type="CDD" id="cd04496">
    <property type="entry name" value="SSB_OBF"/>
    <property type="match status" value="1"/>
</dbReference>
<gene>
    <name evidence="5" type="primary">ssb</name>
    <name evidence="5" type="ORF">HGA03_05885</name>
</gene>
<protein>
    <recommendedName>
        <fullName evidence="2 3">Single-stranded DNA-binding protein</fullName>
    </recommendedName>
</protein>
<reference evidence="5 6" key="1">
    <citation type="submission" date="2020-04" db="EMBL/GenBank/DDBJ databases">
        <title>MicrobeNet Type strains.</title>
        <authorList>
            <person name="Nicholson A.C."/>
        </authorList>
    </citation>
    <scope>NUCLEOTIDE SEQUENCE [LARGE SCALE GENOMIC DNA]</scope>
    <source>
        <strain evidence="5 6">ATCC BAA-788</strain>
    </source>
</reference>
<keyword evidence="1 2" id="KW-0238">DNA-binding</keyword>
<dbReference type="PROSITE" id="PS50935">
    <property type="entry name" value="SSB"/>
    <property type="match status" value="1"/>
</dbReference>
<dbReference type="InterPro" id="IPR011344">
    <property type="entry name" value="ssDNA-bd"/>
</dbReference>
<dbReference type="RefSeq" id="WP_168629296.1">
    <property type="nucleotide sequence ID" value="NZ_BONL01000033.1"/>
</dbReference>
<evidence type="ECO:0000256" key="3">
    <source>
        <dbReference type="RuleBase" id="RU000524"/>
    </source>
</evidence>
<dbReference type="InterPro" id="IPR000424">
    <property type="entry name" value="Primosome_PriB/ssb"/>
</dbReference>
<evidence type="ECO:0000313" key="5">
    <source>
        <dbReference type="EMBL" id="NKY22194.1"/>
    </source>
</evidence>
<dbReference type="PANTHER" id="PTHR10302:SF0">
    <property type="entry name" value="SINGLE-STRANDED DNA-BINDING PROTEIN, MITOCHONDRIAL"/>
    <property type="match status" value="1"/>
</dbReference>
<dbReference type="SUPFAM" id="SSF50249">
    <property type="entry name" value="Nucleic acid-binding proteins"/>
    <property type="match status" value="1"/>
</dbReference>
<dbReference type="InterPro" id="IPR012340">
    <property type="entry name" value="NA-bd_OB-fold"/>
</dbReference>
<evidence type="ECO:0000256" key="1">
    <source>
        <dbReference type="ARBA" id="ARBA00023125"/>
    </source>
</evidence>
<dbReference type="Pfam" id="PF00436">
    <property type="entry name" value="SSB"/>
    <property type="match status" value="1"/>
</dbReference>
<comment type="caution">
    <text evidence="5">The sequence shown here is derived from an EMBL/GenBank/DDBJ whole genome shotgun (WGS) entry which is preliminary data.</text>
</comment>
<name>A0A7X6QYJ0_9CELL</name>
<organism evidence="5 6">
    <name type="scientific">Cellulomonas denverensis</name>
    <dbReference type="NCBI Taxonomy" id="264297"/>
    <lineage>
        <taxon>Bacteria</taxon>
        <taxon>Bacillati</taxon>
        <taxon>Actinomycetota</taxon>
        <taxon>Actinomycetes</taxon>
        <taxon>Micrococcales</taxon>
        <taxon>Cellulomonadaceae</taxon>
        <taxon>Cellulomonas</taxon>
    </lineage>
</organism>
<dbReference type="GO" id="GO:0003697">
    <property type="term" value="F:single-stranded DNA binding"/>
    <property type="evidence" value="ECO:0007669"/>
    <property type="project" value="InterPro"/>
</dbReference>
<keyword evidence="6" id="KW-1185">Reference proteome</keyword>
<dbReference type="PIRSF" id="PIRSF002070">
    <property type="entry name" value="SSB"/>
    <property type="match status" value="1"/>
</dbReference>
<evidence type="ECO:0000256" key="4">
    <source>
        <dbReference type="SAM" id="MobiDB-lite"/>
    </source>
</evidence>
<dbReference type="GO" id="GO:0006260">
    <property type="term" value="P:DNA replication"/>
    <property type="evidence" value="ECO:0007669"/>
    <property type="project" value="InterPro"/>
</dbReference>
<dbReference type="Proteomes" id="UP000581206">
    <property type="component" value="Unassembled WGS sequence"/>
</dbReference>
<dbReference type="AlphaFoldDB" id="A0A7X6QYJ0"/>
<evidence type="ECO:0000313" key="6">
    <source>
        <dbReference type="Proteomes" id="UP000581206"/>
    </source>
</evidence>
<dbReference type="NCBIfam" id="TIGR00621">
    <property type="entry name" value="ssb"/>
    <property type="match status" value="1"/>
</dbReference>
<dbReference type="PANTHER" id="PTHR10302">
    <property type="entry name" value="SINGLE-STRANDED DNA-BINDING PROTEIN"/>
    <property type="match status" value="1"/>
</dbReference>
<accession>A0A7X6QYJ0</accession>
<feature type="region of interest" description="Disordered" evidence="4">
    <location>
        <begin position="106"/>
        <end position="133"/>
    </location>
</feature>
<dbReference type="GO" id="GO:0009295">
    <property type="term" value="C:nucleoid"/>
    <property type="evidence" value="ECO:0007669"/>
    <property type="project" value="TreeGrafter"/>
</dbReference>
<dbReference type="EMBL" id="JAAXOX010000002">
    <property type="protein sequence ID" value="NKY22194.1"/>
    <property type="molecule type" value="Genomic_DNA"/>
</dbReference>
<proteinExistence type="predicted"/>